<dbReference type="Gene3D" id="3.90.1570.30">
    <property type="match status" value="1"/>
</dbReference>
<dbReference type="InterPro" id="IPR013670">
    <property type="entry name" value="EcoEI_R_C_dom"/>
</dbReference>
<proteinExistence type="predicted"/>
<dbReference type="HOGENOM" id="CLU_009326_0_0_12"/>
<organism evidence="3 4">
    <name type="scientific">Treponema primitia (strain ATCC BAA-887 / DSM 12427 / ZAS-2)</name>
    <dbReference type="NCBI Taxonomy" id="545694"/>
    <lineage>
        <taxon>Bacteria</taxon>
        <taxon>Pseudomonadati</taxon>
        <taxon>Spirochaetota</taxon>
        <taxon>Spirochaetia</taxon>
        <taxon>Spirochaetales</taxon>
        <taxon>Treponemataceae</taxon>
        <taxon>Treponema</taxon>
    </lineage>
</organism>
<reference evidence="4" key="1">
    <citation type="submission" date="2009-12" db="EMBL/GenBank/DDBJ databases">
        <title>Complete sequence of Treponema primitia strain ZAS-2.</title>
        <authorList>
            <person name="Tetu S.G."/>
            <person name="Matson E."/>
            <person name="Ren Q."/>
            <person name="Seshadri R."/>
            <person name="Elbourne L."/>
            <person name="Hassan K.A."/>
            <person name="Durkin A."/>
            <person name="Radune D."/>
            <person name="Mohamoud Y."/>
            <person name="Shay R."/>
            <person name="Jin S."/>
            <person name="Zhang X."/>
            <person name="Lucey K."/>
            <person name="Ballor N.R."/>
            <person name="Ottesen E."/>
            <person name="Rosenthal R."/>
            <person name="Allen A."/>
            <person name="Leadbetter J.R."/>
            <person name="Paulsen I.T."/>
        </authorList>
    </citation>
    <scope>NUCLEOTIDE SEQUENCE [LARGE SCALE GENOMIC DNA]</scope>
    <source>
        <strain evidence="4">ATCC BAA-887 / DSM 12427 / ZAS-2</strain>
    </source>
</reference>
<dbReference type="InterPro" id="IPR006935">
    <property type="entry name" value="Helicase/UvrB_N"/>
</dbReference>
<dbReference type="EMBL" id="CP001843">
    <property type="protein sequence ID" value="AEF85818.1"/>
    <property type="molecule type" value="Genomic_DNA"/>
</dbReference>
<reference evidence="3 4" key="2">
    <citation type="journal article" date="2011" name="ISME J.">
        <title>RNA-seq reveals cooperative metabolic interactions between two termite-gut spirochete species in co-culture.</title>
        <authorList>
            <person name="Rosenthal A.Z."/>
            <person name="Matson E.G."/>
            <person name="Eldar A."/>
            <person name="Leadbetter J.R."/>
        </authorList>
    </citation>
    <scope>NUCLEOTIDE SEQUENCE [LARGE SCALE GENOMIC DNA]</scope>
    <source>
        <strain evidence="4">ATCC BAA-887 / DSM 12427 / ZAS-2</strain>
    </source>
</reference>
<dbReference type="PROSITE" id="PS51194">
    <property type="entry name" value="HELICASE_CTER"/>
    <property type="match status" value="1"/>
</dbReference>
<dbReference type="PANTHER" id="PTHR47396:SF1">
    <property type="entry name" value="ATP-DEPENDENT HELICASE IRC3-RELATED"/>
    <property type="match status" value="1"/>
</dbReference>
<evidence type="ECO:0000313" key="3">
    <source>
        <dbReference type="EMBL" id="AEF85818.1"/>
    </source>
</evidence>
<dbReference type="Gene3D" id="3.40.50.300">
    <property type="entry name" value="P-loop containing nucleotide triphosphate hydrolases"/>
    <property type="match status" value="2"/>
</dbReference>
<keyword evidence="4" id="KW-1185">Reference proteome</keyword>
<dbReference type="GO" id="GO:0003677">
    <property type="term" value="F:DNA binding"/>
    <property type="evidence" value="ECO:0007669"/>
    <property type="project" value="UniProtKB-KW"/>
</dbReference>
<dbReference type="InterPro" id="IPR007409">
    <property type="entry name" value="Restrct_endonuc_type1_HsdR_N"/>
</dbReference>
<accession>F5YIS7</accession>
<dbReference type="eggNOG" id="COG4096">
    <property type="taxonomic scope" value="Bacteria"/>
</dbReference>
<dbReference type="GO" id="GO:0009035">
    <property type="term" value="F:type I site-specific deoxyribonuclease activity"/>
    <property type="evidence" value="ECO:0007669"/>
    <property type="project" value="UniProtKB-EC"/>
</dbReference>
<dbReference type="RefSeq" id="WP_015709230.1">
    <property type="nucleotide sequence ID" value="NC_015578.1"/>
</dbReference>
<dbReference type="Pfam" id="PF04851">
    <property type="entry name" value="ResIII"/>
    <property type="match status" value="1"/>
</dbReference>
<dbReference type="KEGG" id="tpi:TREPR_0817"/>
<dbReference type="STRING" id="545694.TREPR_0817"/>
<dbReference type="CDD" id="cd18032">
    <property type="entry name" value="DEXHc_RE_I_III_res"/>
    <property type="match status" value="1"/>
</dbReference>
<dbReference type="GO" id="GO:0005829">
    <property type="term" value="C:cytosol"/>
    <property type="evidence" value="ECO:0007669"/>
    <property type="project" value="TreeGrafter"/>
</dbReference>
<dbReference type="PROSITE" id="PS51192">
    <property type="entry name" value="HELICASE_ATP_BIND_1"/>
    <property type="match status" value="1"/>
</dbReference>
<dbReference type="Pfam" id="PF00271">
    <property type="entry name" value="Helicase_C"/>
    <property type="match status" value="1"/>
</dbReference>
<dbReference type="SMART" id="SM00487">
    <property type="entry name" value="DEXDc"/>
    <property type="match status" value="1"/>
</dbReference>
<dbReference type="InterPro" id="IPR014001">
    <property type="entry name" value="Helicase_ATP-bd"/>
</dbReference>
<dbReference type="InterPro" id="IPR050742">
    <property type="entry name" value="Helicase_Restrict-Modif_Enz"/>
</dbReference>
<dbReference type="InterPro" id="IPR001650">
    <property type="entry name" value="Helicase_C-like"/>
</dbReference>
<dbReference type="InterPro" id="IPR027417">
    <property type="entry name" value="P-loop_NTPase"/>
</dbReference>
<sequence>MAVSNFEFLRQQNEYTLFSPAAIEAEKVYATSSAMCAVGCRKALELAVKWVYSADKNINMPYKDNIQSLIHEPSFRFAVDSKTWGKLSYIIKLGNLAVHTERAVDSGDALTALKGLFEFIDWIDYSYGSKYAERRFDEALIPKGKVVIVTKKIKETQSLLDEKDSEIKRLQKIIEDMAPQYTAGKEQHQQDRTFKADDISEFKTRKIYIDVDLKLMGWRFSGADADVIEEYEVNGMADVLDQKGYADYVLLGKDGLPLAVIEAKRSSKDANTGRKQASLYADCLERQFKRRPMIFTTNGFETYFWDNQSSPQRKVSGIFSKDNLQKLMNRRIDRKNLDEIPINPTIAGRPYQIAAIRAVGDSIKAGFRKQLLVMATGSGKTRTAAGLVDVLSRGGHVTNTLFLADRRALVKQAKDAFKNYLPDMSLCNLLSNKDDRTARIVFSTYPTILNAIDTAKNADGLKLFTPAHFDLIIVDESHRSIFKKYRAIFEYFDALTLGLTATPKTDVDRNTYEFFEMEHGVPTYAYDYETAVYTDHVLVPYYNIEVKTKFLEDGIVYDELSDEDKKRYEDDFTEDDTLPDFIPAPALNKFVFNQQTVDTVLQDLMERGIKIEGGDRVGKSIIFAQSKLHAEYVLERFNKLHPNFKGGFAQRVICDDSYSQEIIEDFKVPEKEPRIVVSVDMMDTGIDVPECVNLVFFKKVRSKTKFWQMIGRGTRICIGLECLDNKDGAYTDKRRFFIFDYCGNFEYFREHTEGFESTDTKSLSESIFSKKIRLAVCLQDSIYAGDDYQSFRNNLTAGCQSQIAALNQELVSVKLKRQYVEKYKLPSAYVFISEGDKGDIIKHLAPLVLLDDADAGGSSDEAAKRFDNFMYGMMLADIEHLPSFNYARKQLSDIALLFEKKISIPQVKANIALIKTINTDDFWDSNNILALDEVRQTLRGLMKFLVETSGPKTIITNLTDPVISWDVGEPMPPAYDFEDYRKKVNRYIEEHAASMSIHKLTHNIPLGSKDYQELERVLTIELGSREDYQREYGDTPFGLLIRKIAKLNHEAAMQAFSQFINDQSLNHNQIEFIQKVINHVEQNGYMEDLKDLTKPPFDKPISFVKLFDPKRQSQLMDIIRTIKENAVTVAA</sequence>
<dbReference type="Pfam" id="PF08463">
    <property type="entry name" value="EcoEI_R_C"/>
    <property type="match status" value="1"/>
</dbReference>
<protein>
    <submittedName>
        <fullName evidence="3">Type I restriction-modification system R subunit</fullName>
    </submittedName>
</protein>
<feature type="domain" description="Helicase C-terminal" evidence="2">
    <location>
        <begin position="603"/>
        <end position="763"/>
    </location>
</feature>
<dbReference type="Proteomes" id="UP000009223">
    <property type="component" value="Chromosome"/>
</dbReference>
<feature type="domain" description="Helicase ATP-binding" evidence="1">
    <location>
        <begin position="361"/>
        <end position="521"/>
    </location>
</feature>
<gene>
    <name evidence="3" type="ordered locus">TREPR_0817</name>
</gene>
<dbReference type="REBASE" id="36226">
    <property type="entry name" value="TprZAS2ORF824P"/>
</dbReference>
<evidence type="ECO:0000259" key="1">
    <source>
        <dbReference type="PROSITE" id="PS51192"/>
    </source>
</evidence>
<dbReference type="AlphaFoldDB" id="F5YIS7"/>
<evidence type="ECO:0000259" key="2">
    <source>
        <dbReference type="PROSITE" id="PS51194"/>
    </source>
</evidence>
<evidence type="ECO:0000313" key="4">
    <source>
        <dbReference type="Proteomes" id="UP000009223"/>
    </source>
</evidence>
<dbReference type="SUPFAM" id="SSF52540">
    <property type="entry name" value="P-loop containing nucleoside triphosphate hydrolases"/>
    <property type="match status" value="1"/>
</dbReference>
<dbReference type="Pfam" id="PF04313">
    <property type="entry name" value="HSDR_N"/>
    <property type="match status" value="1"/>
</dbReference>
<name>F5YIS7_TREPZ</name>
<dbReference type="GO" id="GO:0009307">
    <property type="term" value="P:DNA restriction-modification system"/>
    <property type="evidence" value="ECO:0007669"/>
    <property type="project" value="UniProtKB-KW"/>
</dbReference>
<dbReference type="PANTHER" id="PTHR47396">
    <property type="entry name" value="TYPE I RESTRICTION ENZYME ECOKI R PROTEIN"/>
    <property type="match status" value="1"/>
</dbReference>
<dbReference type="GO" id="GO:0005524">
    <property type="term" value="F:ATP binding"/>
    <property type="evidence" value="ECO:0007669"/>
    <property type="project" value="UniProtKB-KW"/>
</dbReference>
<dbReference type="CDD" id="cd18799">
    <property type="entry name" value="SF2_C_EcoAI-like"/>
    <property type="match status" value="1"/>
</dbReference>